<feature type="domain" description="RCK C-terminal" evidence="10">
    <location>
        <begin position="421"/>
        <end position="502"/>
    </location>
</feature>
<feature type="transmembrane region" description="Helical" evidence="9">
    <location>
        <begin position="288"/>
        <end position="307"/>
    </location>
</feature>
<gene>
    <name evidence="11" type="ORF">SAMN05445756_0961</name>
</gene>
<dbReference type="Pfam" id="PF00999">
    <property type="entry name" value="Na_H_Exchanger"/>
    <property type="match status" value="1"/>
</dbReference>
<dbReference type="InterPro" id="IPR006037">
    <property type="entry name" value="RCK_C"/>
</dbReference>
<evidence type="ECO:0000256" key="1">
    <source>
        <dbReference type="ARBA" id="ARBA00004651"/>
    </source>
</evidence>
<evidence type="ECO:0000256" key="6">
    <source>
        <dbReference type="ARBA" id="ARBA00022989"/>
    </source>
</evidence>
<feature type="transmembrane region" description="Helical" evidence="9">
    <location>
        <begin position="128"/>
        <end position="151"/>
    </location>
</feature>
<evidence type="ECO:0000313" key="12">
    <source>
        <dbReference type="Proteomes" id="UP000198122"/>
    </source>
</evidence>
<dbReference type="AlphaFoldDB" id="A0A212TCG5"/>
<feature type="transmembrane region" description="Helical" evidence="9">
    <location>
        <begin position="198"/>
        <end position="219"/>
    </location>
</feature>
<feature type="transmembrane region" description="Helical" evidence="9">
    <location>
        <begin position="374"/>
        <end position="394"/>
    </location>
</feature>
<dbReference type="EMBL" id="FYEZ01000001">
    <property type="protein sequence ID" value="SNC63702.1"/>
    <property type="molecule type" value="Genomic_DNA"/>
</dbReference>
<sequence>MIPAGLTGLTVEEYLPLLGFWTAILLVGVASVRLATRSGLPSLLIYLALGVLIGEAGLGITFDSFDLTQVLGYTALALILAEGGLTTRWHDIRGEVPAATSLSTLGVAVSVAVVGLACRFLLGMSWEVSFLVGAVVASTDAAAVFSVLRSVPLPHRLRGMLEAESGLNDAPVVLLVISLAEATGAATGAGGGPGPAHWLSVAGLAALKLLGGVLLGLLLGRLAAWLMPRAASGSSGLFALGVLSVCLLAWVSGELAQVSGFIATYVCGLVLGNSRLPHLHSVRGFAQAIGWLAQIMLFVLLGLLISPGSLHEVLVPALVVGVILLLVARPLSVFIALLPFGYPVRDQLFLSWAGLRGAVPIVLATVPLTSGAQYTGWLPNMVFVLVVLLTLVQAPTLPWVARRLGLVGEGEEHDQVVELDVDAVPLEELDAQVLLVTVGPDSQLHGTSVMGLRLPDGASVSHLVRAGSSFTPQPQTVLHHGDRLLVVTRASRRKAVEERLAAVSQDGGLAGRVA</sequence>
<dbReference type="InterPro" id="IPR006153">
    <property type="entry name" value="Cation/H_exchanger_TM"/>
</dbReference>
<accession>A0A212TCG5</accession>
<dbReference type="InterPro" id="IPR036721">
    <property type="entry name" value="RCK_C_sf"/>
</dbReference>
<keyword evidence="4" id="KW-1003">Cell membrane</keyword>
<dbReference type="PANTHER" id="PTHR32507">
    <property type="entry name" value="NA(+)/H(+) ANTIPORTER 1"/>
    <property type="match status" value="1"/>
</dbReference>
<organism evidence="11 12">
    <name type="scientific">Kytococcus aerolatus</name>
    <dbReference type="NCBI Taxonomy" id="592308"/>
    <lineage>
        <taxon>Bacteria</taxon>
        <taxon>Bacillati</taxon>
        <taxon>Actinomycetota</taxon>
        <taxon>Actinomycetes</taxon>
        <taxon>Micrococcales</taxon>
        <taxon>Kytococcaceae</taxon>
        <taxon>Kytococcus</taxon>
    </lineage>
</organism>
<dbReference type="NCBIfam" id="NF003716">
    <property type="entry name" value="PRK05326.1-3"/>
    <property type="match status" value="1"/>
</dbReference>
<feature type="transmembrane region" description="Helical" evidence="9">
    <location>
        <begin position="43"/>
        <end position="62"/>
    </location>
</feature>
<name>A0A212TCG5_9MICO</name>
<dbReference type="InterPro" id="IPR038770">
    <property type="entry name" value="Na+/solute_symporter_sf"/>
</dbReference>
<evidence type="ECO:0000259" key="10">
    <source>
        <dbReference type="PROSITE" id="PS51202"/>
    </source>
</evidence>
<dbReference type="GO" id="GO:0005886">
    <property type="term" value="C:plasma membrane"/>
    <property type="evidence" value="ECO:0007669"/>
    <property type="project" value="UniProtKB-SubCell"/>
</dbReference>
<feature type="transmembrane region" description="Helical" evidence="9">
    <location>
        <begin position="14"/>
        <end position="36"/>
    </location>
</feature>
<feature type="transmembrane region" description="Helical" evidence="9">
    <location>
        <begin position="349"/>
        <end position="368"/>
    </location>
</feature>
<proteinExistence type="predicted"/>
<feature type="transmembrane region" description="Helical" evidence="9">
    <location>
        <begin position="231"/>
        <end position="252"/>
    </location>
</feature>
<dbReference type="GO" id="GO:0008324">
    <property type="term" value="F:monoatomic cation transmembrane transporter activity"/>
    <property type="evidence" value="ECO:0007669"/>
    <property type="project" value="InterPro"/>
</dbReference>
<dbReference type="GO" id="GO:0015297">
    <property type="term" value="F:antiporter activity"/>
    <property type="evidence" value="ECO:0007669"/>
    <property type="project" value="UniProtKB-KW"/>
</dbReference>
<dbReference type="PROSITE" id="PS51202">
    <property type="entry name" value="RCK_C"/>
    <property type="match status" value="1"/>
</dbReference>
<keyword evidence="7" id="KW-0406">Ion transport</keyword>
<keyword evidence="5 9" id="KW-0812">Transmembrane</keyword>
<evidence type="ECO:0000256" key="8">
    <source>
        <dbReference type="ARBA" id="ARBA00023136"/>
    </source>
</evidence>
<dbReference type="Gene3D" id="3.30.70.1450">
    <property type="entry name" value="Regulator of K+ conductance, C-terminal domain"/>
    <property type="match status" value="1"/>
</dbReference>
<evidence type="ECO:0000313" key="11">
    <source>
        <dbReference type="EMBL" id="SNC63702.1"/>
    </source>
</evidence>
<evidence type="ECO:0000256" key="7">
    <source>
        <dbReference type="ARBA" id="ARBA00023065"/>
    </source>
</evidence>
<comment type="subcellular location">
    <subcellularLocation>
        <location evidence="1">Cell membrane</location>
        <topology evidence="1">Multi-pass membrane protein</topology>
    </subcellularLocation>
</comment>
<dbReference type="Gene3D" id="1.20.1530.20">
    <property type="match status" value="1"/>
</dbReference>
<keyword evidence="12" id="KW-1185">Reference proteome</keyword>
<reference evidence="11 12" key="1">
    <citation type="submission" date="2017-06" db="EMBL/GenBank/DDBJ databases">
        <authorList>
            <person name="Kim H.J."/>
            <person name="Triplett B.A."/>
        </authorList>
    </citation>
    <scope>NUCLEOTIDE SEQUENCE [LARGE SCALE GENOMIC DNA]</scope>
    <source>
        <strain evidence="11 12">DSM 22179</strain>
    </source>
</reference>
<feature type="transmembrane region" description="Helical" evidence="9">
    <location>
        <begin position="313"/>
        <end position="337"/>
    </location>
</feature>
<keyword evidence="2" id="KW-0813">Transport</keyword>
<evidence type="ECO:0000256" key="2">
    <source>
        <dbReference type="ARBA" id="ARBA00022448"/>
    </source>
</evidence>
<evidence type="ECO:0000256" key="4">
    <source>
        <dbReference type="ARBA" id="ARBA00022475"/>
    </source>
</evidence>
<dbReference type="Pfam" id="PF02080">
    <property type="entry name" value="TrkA_C"/>
    <property type="match status" value="1"/>
</dbReference>
<dbReference type="NCBIfam" id="NF003715">
    <property type="entry name" value="PRK05326.1-2"/>
    <property type="match status" value="1"/>
</dbReference>
<dbReference type="GO" id="GO:0006813">
    <property type="term" value="P:potassium ion transport"/>
    <property type="evidence" value="ECO:0007669"/>
    <property type="project" value="InterPro"/>
</dbReference>
<evidence type="ECO:0000256" key="3">
    <source>
        <dbReference type="ARBA" id="ARBA00022449"/>
    </source>
</evidence>
<keyword evidence="6 9" id="KW-1133">Transmembrane helix</keyword>
<dbReference type="Proteomes" id="UP000198122">
    <property type="component" value="Unassembled WGS sequence"/>
</dbReference>
<keyword evidence="3" id="KW-0050">Antiport</keyword>
<dbReference type="GO" id="GO:1902600">
    <property type="term" value="P:proton transmembrane transport"/>
    <property type="evidence" value="ECO:0007669"/>
    <property type="project" value="InterPro"/>
</dbReference>
<dbReference type="SUPFAM" id="SSF116726">
    <property type="entry name" value="TrkA C-terminal domain-like"/>
    <property type="match status" value="1"/>
</dbReference>
<protein>
    <submittedName>
        <fullName evidence="11">Potassium/proton antiporter, CPA1 family</fullName>
    </submittedName>
</protein>
<dbReference type="RefSeq" id="WP_234994269.1">
    <property type="nucleotide sequence ID" value="NZ_FYEZ01000001.1"/>
</dbReference>
<feature type="transmembrane region" description="Helical" evidence="9">
    <location>
        <begin position="98"/>
        <end position="122"/>
    </location>
</feature>
<keyword evidence="8 9" id="KW-0472">Membrane</keyword>
<evidence type="ECO:0000256" key="5">
    <source>
        <dbReference type="ARBA" id="ARBA00022692"/>
    </source>
</evidence>
<dbReference type="PANTHER" id="PTHR32507:SF7">
    <property type="entry name" value="K(+)_H(+) ANTIPORTER NHAP2"/>
    <property type="match status" value="1"/>
</dbReference>
<evidence type="ECO:0000256" key="9">
    <source>
        <dbReference type="SAM" id="Phobius"/>
    </source>
</evidence>